<evidence type="ECO:0008006" key="9">
    <source>
        <dbReference type="Google" id="ProtNLM"/>
    </source>
</evidence>
<reference evidence="7 8" key="1">
    <citation type="submission" date="2020-03" db="EMBL/GenBank/DDBJ databases">
        <title>Draft Genome Sequence of Cudoniella acicularis.</title>
        <authorList>
            <person name="Buettner E."/>
            <person name="Kellner H."/>
        </authorList>
    </citation>
    <scope>NUCLEOTIDE SEQUENCE [LARGE SCALE GENOMIC DNA]</scope>
    <source>
        <strain evidence="7 8">DSM 108380</strain>
    </source>
</reference>
<keyword evidence="8" id="KW-1185">Reference proteome</keyword>
<name>A0A8H4RIA8_9HELO</name>
<feature type="region of interest" description="Disordered" evidence="5">
    <location>
        <begin position="218"/>
        <end position="246"/>
    </location>
</feature>
<evidence type="ECO:0000256" key="5">
    <source>
        <dbReference type="SAM" id="MobiDB-lite"/>
    </source>
</evidence>
<evidence type="ECO:0000256" key="6">
    <source>
        <dbReference type="SAM" id="Phobius"/>
    </source>
</evidence>
<dbReference type="GO" id="GO:0016020">
    <property type="term" value="C:membrane"/>
    <property type="evidence" value="ECO:0007669"/>
    <property type="project" value="UniProtKB-SubCell"/>
</dbReference>
<keyword evidence="2 6" id="KW-0812">Transmembrane</keyword>
<evidence type="ECO:0000256" key="3">
    <source>
        <dbReference type="ARBA" id="ARBA00022989"/>
    </source>
</evidence>
<comment type="caution">
    <text evidence="7">The sequence shown here is derived from an EMBL/GenBank/DDBJ whole genome shotgun (WGS) entry which is preliminary data.</text>
</comment>
<dbReference type="EMBL" id="JAAMPI010000532">
    <property type="protein sequence ID" value="KAF4630619.1"/>
    <property type="molecule type" value="Genomic_DNA"/>
</dbReference>
<evidence type="ECO:0000256" key="1">
    <source>
        <dbReference type="ARBA" id="ARBA00004141"/>
    </source>
</evidence>
<dbReference type="InterPro" id="IPR036259">
    <property type="entry name" value="MFS_trans_sf"/>
</dbReference>
<dbReference type="Gene3D" id="1.20.1250.20">
    <property type="entry name" value="MFS general substrate transporter like domains"/>
    <property type="match status" value="1"/>
</dbReference>
<dbReference type="SUPFAM" id="SSF103473">
    <property type="entry name" value="MFS general substrate transporter"/>
    <property type="match status" value="1"/>
</dbReference>
<feature type="transmembrane region" description="Helical" evidence="6">
    <location>
        <begin position="308"/>
        <end position="332"/>
    </location>
</feature>
<dbReference type="GO" id="GO:0022857">
    <property type="term" value="F:transmembrane transporter activity"/>
    <property type="evidence" value="ECO:0007669"/>
    <property type="project" value="TreeGrafter"/>
</dbReference>
<feature type="transmembrane region" description="Helical" evidence="6">
    <location>
        <begin position="344"/>
        <end position="364"/>
    </location>
</feature>
<dbReference type="PANTHER" id="PTHR23507">
    <property type="entry name" value="ZGC:174356"/>
    <property type="match status" value="1"/>
</dbReference>
<feature type="transmembrane region" description="Helical" evidence="6">
    <location>
        <begin position="184"/>
        <end position="205"/>
    </location>
</feature>
<feature type="transmembrane region" description="Helical" evidence="6">
    <location>
        <begin position="264"/>
        <end position="281"/>
    </location>
</feature>
<keyword evidence="4 6" id="KW-0472">Membrane</keyword>
<dbReference type="PANTHER" id="PTHR23507:SF1">
    <property type="entry name" value="FI18259P1-RELATED"/>
    <property type="match status" value="1"/>
</dbReference>
<evidence type="ECO:0000256" key="2">
    <source>
        <dbReference type="ARBA" id="ARBA00022692"/>
    </source>
</evidence>
<feature type="transmembrane region" description="Helical" evidence="6">
    <location>
        <begin position="39"/>
        <end position="59"/>
    </location>
</feature>
<evidence type="ECO:0000256" key="4">
    <source>
        <dbReference type="ARBA" id="ARBA00023136"/>
    </source>
</evidence>
<dbReference type="OrthoDB" id="194139at2759"/>
<organism evidence="7 8">
    <name type="scientific">Cudoniella acicularis</name>
    <dbReference type="NCBI Taxonomy" id="354080"/>
    <lineage>
        <taxon>Eukaryota</taxon>
        <taxon>Fungi</taxon>
        <taxon>Dikarya</taxon>
        <taxon>Ascomycota</taxon>
        <taxon>Pezizomycotina</taxon>
        <taxon>Leotiomycetes</taxon>
        <taxon>Helotiales</taxon>
        <taxon>Tricladiaceae</taxon>
        <taxon>Cudoniella</taxon>
    </lineage>
</organism>
<dbReference type="Proteomes" id="UP000566819">
    <property type="component" value="Unassembled WGS sequence"/>
</dbReference>
<comment type="subcellular location">
    <subcellularLocation>
        <location evidence="1">Membrane</location>
        <topology evidence="1">Multi-pass membrane protein</topology>
    </subcellularLocation>
</comment>
<feature type="region of interest" description="Disordered" evidence="5">
    <location>
        <begin position="1"/>
        <end position="32"/>
    </location>
</feature>
<proteinExistence type="predicted"/>
<protein>
    <recommendedName>
        <fullName evidence="9">Major facilitator superfamily (MFS) profile domain-containing protein</fullName>
    </recommendedName>
</protein>
<sequence length="439" mass="47875">MDPSPGAGTPLLHSAPPSPDLLSISPTITSRTPKRDPRVIRAVAICVVAVLIIEIGDFMRKAPFTRMLEDTVCRAHFTSLPTVKRWEPEIPEEDCKIGPVQAKLAMLRGWDLAFSSVPAIFTAVPYSALADKVGRKLVLFLAVAGIILSISWVIAAVFLQVTAVSLVAVVIGVPLAWHLMKTSVWTPMLLGLLLPLIGAILIPLLPDTLEMIKSKDNSYDPLPEHENATEDDSLLSRNDSSDESLPLSRKGLRSILQRIEDSKFVFATPTLCILAFSWLVSNIDTTMLQYLFQLSSERFQWTLAEASFLFPLTAIINFVVLIAILPGIYYLLTKYFSPITITNDLVVIRGSIIFLILSSLGTAFSGVPALLILSTLLFPLGVGFAPALRSLLTSLSPPTHTSRLYGVLAVLDTLGSLVFALAMGQAYSIGTKWGVHYYT</sequence>
<feature type="transmembrane region" description="Helical" evidence="6">
    <location>
        <begin position="139"/>
        <end position="172"/>
    </location>
</feature>
<feature type="transmembrane region" description="Helical" evidence="6">
    <location>
        <begin position="404"/>
        <end position="427"/>
    </location>
</feature>
<accession>A0A8H4RIA8</accession>
<evidence type="ECO:0000313" key="7">
    <source>
        <dbReference type="EMBL" id="KAF4630619.1"/>
    </source>
</evidence>
<feature type="transmembrane region" description="Helical" evidence="6">
    <location>
        <begin position="370"/>
        <end position="392"/>
    </location>
</feature>
<dbReference type="AlphaFoldDB" id="A0A8H4RIA8"/>
<evidence type="ECO:0000313" key="8">
    <source>
        <dbReference type="Proteomes" id="UP000566819"/>
    </source>
</evidence>
<feature type="compositionally biased region" description="Basic and acidic residues" evidence="5">
    <location>
        <begin position="218"/>
        <end position="228"/>
    </location>
</feature>
<gene>
    <name evidence="7" type="ORF">G7Y89_g7521</name>
</gene>
<keyword evidence="3 6" id="KW-1133">Transmembrane helix</keyword>